<organism evidence="1 2">
    <name type="scientific">Nephila pilipes</name>
    <name type="common">Giant wood spider</name>
    <name type="synonym">Nephila maculata</name>
    <dbReference type="NCBI Taxonomy" id="299642"/>
    <lineage>
        <taxon>Eukaryota</taxon>
        <taxon>Metazoa</taxon>
        <taxon>Ecdysozoa</taxon>
        <taxon>Arthropoda</taxon>
        <taxon>Chelicerata</taxon>
        <taxon>Arachnida</taxon>
        <taxon>Araneae</taxon>
        <taxon>Araneomorphae</taxon>
        <taxon>Entelegynae</taxon>
        <taxon>Araneoidea</taxon>
        <taxon>Nephilidae</taxon>
        <taxon>Nephila</taxon>
    </lineage>
</organism>
<evidence type="ECO:0000313" key="1">
    <source>
        <dbReference type="EMBL" id="GFS35879.1"/>
    </source>
</evidence>
<sequence>MHQPRLPDGFLGELWWCGPSFLLHPVVTECPESIPIETNELFLRELKPPVEREICALINTVELLDVISECSPYMRMIRLVAWSKRLLQNNRHPLHPTCGMLTSRELSNVLICPVKSVQRISFLSKIHCLEKSVPIPNGSKLLTLSPFLDQDGILRVYGSYTTLA</sequence>
<proteinExistence type="predicted"/>
<reference evidence="1" key="1">
    <citation type="submission" date="2020-08" db="EMBL/GenBank/DDBJ databases">
        <title>Multicomponent nature underlies the extraordinary mechanical properties of spider dragline silk.</title>
        <authorList>
            <person name="Kono N."/>
            <person name="Nakamura H."/>
            <person name="Mori M."/>
            <person name="Yoshida Y."/>
            <person name="Ohtoshi R."/>
            <person name="Malay A.D."/>
            <person name="Moran D.A.P."/>
            <person name="Tomita M."/>
            <person name="Numata K."/>
            <person name="Arakawa K."/>
        </authorList>
    </citation>
    <scope>NUCLEOTIDE SEQUENCE</scope>
</reference>
<keyword evidence="2" id="KW-1185">Reference proteome</keyword>
<gene>
    <name evidence="1" type="primary">AVEN_93179_1</name>
    <name evidence="1" type="ORF">NPIL_49251</name>
</gene>
<accession>A0A8X6I9I6</accession>
<comment type="caution">
    <text evidence="1">The sequence shown here is derived from an EMBL/GenBank/DDBJ whole genome shotgun (WGS) entry which is preliminary data.</text>
</comment>
<dbReference type="OrthoDB" id="6428721at2759"/>
<name>A0A8X6I9I6_NEPPI</name>
<dbReference type="EMBL" id="BMAW01088650">
    <property type="protein sequence ID" value="GFS35879.1"/>
    <property type="molecule type" value="Genomic_DNA"/>
</dbReference>
<protein>
    <submittedName>
        <fullName evidence="1">Integrase_H2C2 domain-containing protein</fullName>
    </submittedName>
</protein>
<dbReference type="AlphaFoldDB" id="A0A8X6I9I6"/>
<evidence type="ECO:0000313" key="2">
    <source>
        <dbReference type="Proteomes" id="UP000887013"/>
    </source>
</evidence>
<dbReference type="Proteomes" id="UP000887013">
    <property type="component" value="Unassembled WGS sequence"/>
</dbReference>